<keyword evidence="5" id="KW-1185">Reference proteome</keyword>
<feature type="region of interest" description="Disordered" evidence="3">
    <location>
        <begin position="259"/>
        <end position="278"/>
    </location>
</feature>
<proteinExistence type="predicted"/>
<protein>
    <submittedName>
        <fullName evidence="4">Phosphoesterase</fullName>
    </submittedName>
</protein>
<dbReference type="Pfam" id="PF04185">
    <property type="entry name" value="Phosphoesterase"/>
    <property type="match status" value="1"/>
</dbReference>
<evidence type="ECO:0000313" key="4">
    <source>
        <dbReference type="EMBL" id="ALE93930.1"/>
    </source>
</evidence>
<evidence type="ECO:0000313" key="5">
    <source>
        <dbReference type="Proteomes" id="UP000062833"/>
    </source>
</evidence>
<evidence type="ECO:0000256" key="1">
    <source>
        <dbReference type="ARBA" id="ARBA00022801"/>
    </source>
</evidence>
<accession>A0A0M4QIU8</accession>
<dbReference type="KEGG" id="aaq:AOC05_02865"/>
<dbReference type="GO" id="GO:0016788">
    <property type="term" value="F:hydrolase activity, acting on ester bonds"/>
    <property type="evidence" value="ECO:0007669"/>
    <property type="project" value="InterPro"/>
</dbReference>
<dbReference type="PANTHER" id="PTHR31956:SF8">
    <property type="entry name" value="ACID PHOSPHATASE PHOA (AFU_ORTHOLOGUE AFUA_1G03570)"/>
    <property type="match status" value="1"/>
</dbReference>
<dbReference type="InterPro" id="IPR007312">
    <property type="entry name" value="Phosphoesterase"/>
</dbReference>
<dbReference type="AlphaFoldDB" id="A0A0M4QIU8"/>
<dbReference type="PANTHER" id="PTHR31956">
    <property type="entry name" value="NON-SPECIFIC PHOSPHOLIPASE C4-RELATED"/>
    <property type="match status" value="1"/>
</dbReference>
<gene>
    <name evidence="4" type="ORF">AOC05_02865</name>
</gene>
<dbReference type="Proteomes" id="UP000062833">
    <property type="component" value="Chromosome"/>
</dbReference>
<name>A0A0M4QIU8_9MICC</name>
<dbReference type="InterPro" id="IPR017850">
    <property type="entry name" value="Alkaline_phosphatase_core_sf"/>
</dbReference>
<dbReference type="PATRIC" id="fig|656366.3.peg.634"/>
<evidence type="ECO:0000256" key="3">
    <source>
        <dbReference type="SAM" id="MobiDB-lite"/>
    </source>
</evidence>
<keyword evidence="2" id="KW-0843">Virulence</keyword>
<dbReference type="Gene3D" id="3.40.720.10">
    <property type="entry name" value="Alkaline Phosphatase, subunit A"/>
    <property type="match status" value="1"/>
</dbReference>
<keyword evidence="1" id="KW-0378">Hydrolase</keyword>
<dbReference type="EMBL" id="CP012677">
    <property type="protein sequence ID" value="ALE93930.1"/>
    <property type="molecule type" value="Genomic_DNA"/>
</dbReference>
<dbReference type="GO" id="GO:0009395">
    <property type="term" value="P:phospholipid catabolic process"/>
    <property type="evidence" value="ECO:0007669"/>
    <property type="project" value="TreeGrafter"/>
</dbReference>
<organism evidence="4 5">
    <name type="scientific">Arthrobacter alpinus</name>
    <dbReference type="NCBI Taxonomy" id="656366"/>
    <lineage>
        <taxon>Bacteria</taxon>
        <taxon>Bacillati</taxon>
        <taxon>Actinomycetota</taxon>
        <taxon>Actinomycetes</taxon>
        <taxon>Micrococcales</taxon>
        <taxon>Micrococcaceae</taxon>
        <taxon>Arthrobacter</taxon>
    </lineage>
</organism>
<evidence type="ECO:0000256" key="2">
    <source>
        <dbReference type="ARBA" id="ARBA00023026"/>
    </source>
</evidence>
<sequence length="347" mass="36930">MSGATSTSSQPNPQHVFVINLENTDYARAWGPASKAPYLSKTLRADGLLLDNYYAIYHSSLPNYIGQLSGQGPNTNTINDCAVYHSFVSTGVTDYGQQAGKGCLYPASVQTVAGQLTANGLSWKAYMEDMSTPCRHPVLDTADQTKKARVGDQYTTRHNPFMYFASITGSTDCASNVVDLSELTNALKSTVTTANLSYITPNLCHDGHDNPCVDGTPGGLPASDAWLREWVPKITNSPAFKQDGMLVITFDEGDEEGAAGSLASSEAAAKETDQGPGAPLKEIFGPGGGRVGALILSPFIKPGSTSETVYNHYSLLGSIENIFSLPYLGYAGVPNLNKFGVDVYNAK</sequence>
<reference evidence="5" key="1">
    <citation type="submission" date="2015-09" db="EMBL/GenBank/DDBJ databases">
        <title>Complete genome of Arthrobacter alpinus strain R3.8.</title>
        <authorList>
            <person name="See-Too W.S."/>
            <person name="Chan K.G."/>
        </authorList>
    </citation>
    <scope>NUCLEOTIDE SEQUENCE [LARGE SCALE GENOMIC DNA]</scope>
    <source>
        <strain evidence="5">R3.8</strain>
    </source>
</reference>